<dbReference type="RefSeq" id="WP_141611581.1">
    <property type="nucleotide sequence ID" value="NZ_VIGC02000027.1"/>
</dbReference>
<evidence type="ECO:0000313" key="10">
    <source>
        <dbReference type="Proteomes" id="UP000317371"/>
    </source>
</evidence>
<dbReference type="InParanoid" id="A0A540VDH3"/>
<feature type="domain" description="ABC transmembrane type-1" evidence="8">
    <location>
        <begin position="135"/>
        <end position="346"/>
    </location>
</feature>
<evidence type="ECO:0000256" key="3">
    <source>
        <dbReference type="ARBA" id="ARBA00022475"/>
    </source>
</evidence>
<dbReference type="InterPro" id="IPR000515">
    <property type="entry name" value="MetI-like"/>
</dbReference>
<keyword evidence="5 7" id="KW-1133">Transmembrane helix</keyword>
<accession>A0A540VDH3</accession>
<feature type="transmembrane region" description="Helical" evidence="7">
    <location>
        <begin position="139"/>
        <end position="160"/>
    </location>
</feature>
<dbReference type="Pfam" id="PF00528">
    <property type="entry name" value="BPD_transp_1"/>
    <property type="match status" value="1"/>
</dbReference>
<dbReference type="SUPFAM" id="SSF161098">
    <property type="entry name" value="MetI-like"/>
    <property type="match status" value="2"/>
</dbReference>
<proteinExistence type="inferred from homology"/>
<dbReference type="EMBL" id="VIGC01000027">
    <property type="protein sequence ID" value="TQE94153.1"/>
    <property type="molecule type" value="Genomic_DNA"/>
</dbReference>
<gene>
    <name evidence="9" type="ORF">FKZ61_18160</name>
</gene>
<evidence type="ECO:0000256" key="1">
    <source>
        <dbReference type="ARBA" id="ARBA00004651"/>
    </source>
</evidence>
<keyword evidence="3" id="KW-1003">Cell membrane</keyword>
<dbReference type="GO" id="GO:0005886">
    <property type="term" value="C:plasma membrane"/>
    <property type="evidence" value="ECO:0007669"/>
    <property type="project" value="UniProtKB-SubCell"/>
</dbReference>
<feature type="transmembrane region" description="Helical" evidence="7">
    <location>
        <begin position="16"/>
        <end position="37"/>
    </location>
</feature>
<dbReference type="Proteomes" id="UP000317371">
    <property type="component" value="Unassembled WGS sequence"/>
</dbReference>
<comment type="similarity">
    <text evidence="7">Belongs to the binding-protein-dependent transport system permease family.</text>
</comment>
<dbReference type="Gene3D" id="1.10.3720.10">
    <property type="entry name" value="MetI-like"/>
    <property type="match status" value="1"/>
</dbReference>
<comment type="subcellular location">
    <subcellularLocation>
        <location evidence="1 7">Cell membrane</location>
        <topology evidence="1 7">Multi-pass membrane protein</topology>
    </subcellularLocation>
</comment>
<dbReference type="AlphaFoldDB" id="A0A540VDH3"/>
<dbReference type="CDD" id="cd06261">
    <property type="entry name" value="TM_PBP2"/>
    <property type="match status" value="1"/>
</dbReference>
<evidence type="ECO:0000259" key="8">
    <source>
        <dbReference type="PROSITE" id="PS50928"/>
    </source>
</evidence>
<protein>
    <submittedName>
        <fullName evidence="9">Sugar ABC transporter permease</fullName>
    </submittedName>
</protein>
<dbReference type="PANTHER" id="PTHR43005">
    <property type="entry name" value="BLR7065 PROTEIN"/>
    <property type="match status" value="1"/>
</dbReference>
<dbReference type="PROSITE" id="PS50928">
    <property type="entry name" value="ABC_TM1"/>
    <property type="match status" value="1"/>
</dbReference>
<keyword evidence="2 7" id="KW-0813">Transport</keyword>
<keyword evidence="6 7" id="KW-0472">Membrane</keyword>
<evidence type="ECO:0000256" key="5">
    <source>
        <dbReference type="ARBA" id="ARBA00022989"/>
    </source>
</evidence>
<feature type="transmembrane region" description="Helical" evidence="7">
    <location>
        <begin position="325"/>
        <end position="347"/>
    </location>
</feature>
<dbReference type="InterPro" id="IPR035906">
    <property type="entry name" value="MetI-like_sf"/>
</dbReference>
<evidence type="ECO:0000313" key="9">
    <source>
        <dbReference type="EMBL" id="TQE94153.1"/>
    </source>
</evidence>
<dbReference type="PANTHER" id="PTHR43005:SF2">
    <property type="entry name" value="INTEGRAL MEMBRANE SUGAR TRANSPORT PROTEIN"/>
    <property type="match status" value="1"/>
</dbReference>
<name>A0A540VDH3_9CHLR</name>
<dbReference type="GO" id="GO:0055085">
    <property type="term" value="P:transmembrane transport"/>
    <property type="evidence" value="ECO:0007669"/>
    <property type="project" value="InterPro"/>
</dbReference>
<keyword evidence="4 7" id="KW-0812">Transmembrane</keyword>
<organism evidence="9 10">
    <name type="scientific">Litorilinea aerophila</name>
    <dbReference type="NCBI Taxonomy" id="1204385"/>
    <lineage>
        <taxon>Bacteria</taxon>
        <taxon>Bacillati</taxon>
        <taxon>Chloroflexota</taxon>
        <taxon>Caldilineae</taxon>
        <taxon>Caldilineales</taxon>
        <taxon>Caldilineaceae</taxon>
        <taxon>Litorilinea</taxon>
    </lineage>
</organism>
<sequence>MAQGGASDLAKREQRLAYWLLAPTFIVLLLIAIYPLMSVVYNSFTNAVFASTTPTEFVGFQNYRTLLSVTVKSIPPKRDEAGNPIIDERTGEVAYESAVSVLPREPQRFRQVTQFSLFGNRYVLGATDPDFIRSVWDTVVFTVATVFLELVLGMIVALIVNANFKGRGLMRAIILVPWAVPTAVSSQMWAYMLQPNRTGFFNTVFWYLGLGSGEIPFLSDPTWQLPSMIMIDVWKTTPFMALLLLAGLQLIPSDIYEAANVDGAGPLRQFFQMTLPMLRGTIAVALVFRTLDALRVFDLFQIVLGQARYSMASYTYYQLIQNRQMGYSSASSVVIFLVLSIFAIIYMRSLGVRSDER</sequence>
<comment type="caution">
    <text evidence="9">The sequence shown here is derived from an EMBL/GenBank/DDBJ whole genome shotgun (WGS) entry which is preliminary data.</text>
</comment>
<feature type="transmembrane region" description="Helical" evidence="7">
    <location>
        <begin position="229"/>
        <end position="250"/>
    </location>
</feature>
<feature type="transmembrane region" description="Helical" evidence="7">
    <location>
        <begin position="172"/>
        <end position="193"/>
    </location>
</feature>
<dbReference type="OrthoDB" id="9761387at2"/>
<evidence type="ECO:0000256" key="2">
    <source>
        <dbReference type="ARBA" id="ARBA00022448"/>
    </source>
</evidence>
<keyword evidence="10" id="KW-1185">Reference proteome</keyword>
<reference evidence="9 10" key="1">
    <citation type="submission" date="2019-06" db="EMBL/GenBank/DDBJ databases">
        <title>Genome sequence of Litorilinea aerophila BAA-2444.</title>
        <authorList>
            <person name="Maclea K.S."/>
            <person name="Maurais E.G."/>
            <person name="Iannazzi L.C."/>
        </authorList>
    </citation>
    <scope>NUCLEOTIDE SEQUENCE [LARGE SCALE GENOMIC DNA]</scope>
    <source>
        <strain evidence="9 10">ATCC BAA-2444</strain>
    </source>
</reference>
<evidence type="ECO:0000256" key="7">
    <source>
        <dbReference type="RuleBase" id="RU363032"/>
    </source>
</evidence>
<evidence type="ECO:0000256" key="6">
    <source>
        <dbReference type="ARBA" id="ARBA00023136"/>
    </source>
</evidence>
<evidence type="ECO:0000256" key="4">
    <source>
        <dbReference type="ARBA" id="ARBA00022692"/>
    </source>
</evidence>